<reference evidence="1 2" key="1">
    <citation type="submission" date="2018-06" db="EMBL/GenBank/DDBJ databases">
        <authorList>
            <consortium name="Pathogen Informatics"/>
            <person name="Doyle S."/>
        </authorList>
    </citation>
    <scope>NUCLEOTIDE SEQUENCE [LARGE SCALE GENOMIC DNA]</scope>
    <source>
        <strain evidence="1 2">NCTC11155</strain>
    </source>
</reference>
<organism evidence="1 2">
    <name type="scientific">Bacteroides eggerthii</name>
    <dbReference type="NCBI Taxonomy" id="28111"/>
    <lineage>
        <taxon>Bacteria</taxon>
        <taxon>Pseudomonadati</taxon>
        <taxon>Bacteroidota</taxon>
        <taxon>Bacteroidia</taxon>
        <taxon>Bacteroidales</taxon>
        <taxon>Bacteroidaceae</taxon>
        <taxon>Bacteroides</taxon>
    </lineage>
</organism>
<sequence>MVTFTIFSNTIIDYCKDKTSEYILRPKIKGQKVD</sequence>
<dbReference type="EMBL" id="UFSX01000001">
    <property type="protein sequence ID" value="SUV29735.1"/>
    <property type="molecule type" value="Genomic_DNA"/>
</dbReference>
<dbReference type="AlphaFoldDB" id="A0A380YLK5"/>
<evidence type="ECO:0000313" key="1">
    <source>
        <dbReference type="EMBL" id="SUV29735.1"/>
    </source>
</evidence>
<gene>
    <name evidence="1" type="ORF">NCTC11155_01725</name>
</gene>
<protein>
    <submittedName>
        <fullName evidence="1">Uncharacterized protein</fullName>
    </submittedName>
</protein>
<evidence type="ECO:0000313" key="2">
    <source>
        <dbReference type="Proteomes" id="UP000254424"/>
    </source>
</evidence>
<name>A0A380YLK5_9BACE</name>
<dbReference type="Proteomes" id="UP000254424">
    <property type="component" value="Unassembled WGS sequence"/>
</dbReference>
<proteinExistence type="predicted"/>
<accession>A0A380YLK5</accession>